<comment type="caution">
    <text evidence="3">The sequence shown here is derived from an EMBL/GenBank/DDBJ whole genome shotgun (WGS) entry which is preliminary data.</text>
</comment>
<accession>A0A562MEB1</accession>
<keyword evidence="2" id="KW-0812">Transmembrane</keyword>
<feature type="transmembrane region" description="Helical" evidence="2">
    <location>
        <begin position="32"/>
        <end position="59"/>
    </location>
</feature>
<evidence type="ECO:0000256" key="1">
    <source>
        <dbReference type="SAM" id="MobiDB-lite"/>
    </source>
</evidence>
<reference evidence="3 4" key="1">
    <citation type="journal article" date="2015" name="Stand. Genomic Sci.">
        <title>Genomic Encyclopedia of Bacterial and Archaeal Type Strains, Phase III: the genomes of soil and plant-associated and newly described type strains.</title>
        <authorList>
            <person name="Whitman W.B."/>
            <person name="Woyke T."/>
            <person name="Klenk H.P."/>
            <person name="Zhou Y."/>
            <person name="Lilburn T.G."/>
            <person name="Beck B.J."/>
            <person name="De Vos P."/>
            <person name="Vandamme P."/>
            <person name="Eisen J.A."/>
            <person name="Garrity G."/>
            <person name="Hugenholtz P."/>
            <person name="Kyrpides N.C."/>
        </authorList>
    </citation>
    <scope>NUCLEOTIDE SEQUENCE [LARGE SCALE GENOMIC DNA]</scope>
    <source>
        <strain evidence="3 4">CGMCC 1.2546</strain>
    </source>
</reference>
<organism evidence="3 4">
    <name type="scientific">Mesorhizobium tianshanense</name>
    <dbReference type="NCBI Taxonomy" id="39844"/>
    <lineage>
        <taxon>Bacteria</taxon>
        <taxon>Pseudomonadati</taxon>
        <taxon>Pseudomonadota</taxon>
        <taxon>Alphaproteobacteria</taxon>
        <taxon>Hyphomicrobiales</taxon>
        <taxon>Phyllobacteriaceae</taxon>
        <taxon>Mesorhizobium</taxon>
    </lineage>
</organism>
<proteinExistence type="predicted"/>
<protein>
    <submittedName>
        <fullName evidence="3">Uncharacterized protein</fullName>
    </submittedName>
</protein>
<keyword evidence="2" id="KW-0472">Membrane</keyword>
<name>A0A562MEB1_9HYPH</name>
<keyword evidence="2" id="KW-1133">Transmembrane helix</keyword>
<dbReference type="AlphaFoldDB" id="A0A562MEB1"/>
<keyword evidence="4" id="KW-1185">Reference proteome</keyword>
<dbReference type="Proteomes" id="UP000317122">
    <property type="component" value="Unassembled WGS sequence"/>
</dbReference>
<gene>
    <name evidence="3" type="ORF">IQ26_07337</name>
</gene>
<dbReference type="EMBL" id="VLKT01000094">
    <property type="protein sequence ID" value="TWI18277.1"/>
    <property type="molecule type" value="Genomic_DNA"/>
</dbReference>
<evidence type="ECO:0000256" key="2">
    <source>
        <dbReference type="SAM" id="Phobius"/>
    </source>
</evidence>
<feature type="region of interest" description="Disordered" evidence="1">
    <location>
        <begin position="78"/>
        <end position="97"/>
    </location>
</feature>
<sequence length="97" mass="10207">MLTALFTAASAVCVTGLIVQDTPTYWSGFGQGVILALFQIGGFGIMTGATLLGLLSLLYTNRKSPLERLEAGILFSESMSPSEKTTSVSLPTCRSSL</sequence>
<evidence type="ECO:0000313" key="4">
    <source>
        <dbReference type="Proteomes" id="UP000317122"/>
    </source>
</evidence>
<evidence type="ECO:0000313" key="3">
    <source>
        <dbReference type="EMBL" id="TWI18277.1"/>
    </source>
</evidence>